<evidence type="ECO:0000313" key="2">
    <source>
        <dbReference type="Proteomes" id="UP000466586"/>
    </source>
</evidence>
<dbReference type="Proteomes" id="UP000466586">
    <property type="component" value="Unassembled WGS sequence"/>
</dbReference>
<proteinExistence type="predicted"/>
<dbReference type="AlphaFoldDB" id="A0A7K1YAV8"/>
<organism evidence="1 2">
    <name type="scientific">Hufsiella arboris</name>
    <dbReference type="NCBI Taxonomy" id="2695275"/>
    <lineage>
        <taxon>Bacteria</taxon>
        <taxon>Pseudomonadati</taxon>
        <taxon>Bacteroidota</taxon>
        <taxon>Sphingobacteriia</taxon>
        <taxon>Sphingobacteriales</taxon>
        <taxon>Sphingobacteriaceae</taxon>
        <taxon>Hufsiella</taxon>
    </lineage>
</organism>
<accession>A0A7K1YAV8</accession>
<sequence>MHYFIRLIFFLVFVLTIPSCTKDLATQETVYENDFDKGSLNAIVNGRIDTYNGSKVLGRYEESGFNLVLSDLPKHDMIRVSFDLYIHDSWNGNAPAPFGPDIWIMDMDNANYIYTTFANTNQTDTAGVRQSFPKTYLPFAGNLPYTNAIDKTLDGVCSLQGVSGGTAVYRIEKSIYHTQNSFTLGCYGQLEHADASDKKCDASWSVDNLRVKTVVYKN</sequence>
<comment type="caution">
    <text evidence="1">The sequence shown here is derived from an EMBL/GenBank/DDBJ whole genome shotgun (WGS) entry which is preliminary data.</text>
</comment>
<name>A0A7K1YAV8_9SPHI</name>
<protein>
    <submittedName>
        <fullName evidence="1">Uncharacterized protein</fullName>
    </submittedName>
</protein>
<dbReference type="RefSeq" id="WP_160844898.1">
    <property type="nucleotide sequence ID" value="NZ_WVHT01000005.1"/>
</dbReference>
<dbReference type="EMBL" id="WVHT01000005">
    <property type="protein sequence ID" value="MXV51716.1"/>
    <property type="molecule type" value="Genomic_DNA"/>
</dbReference>
<reference evidence="1 2" key="1">
    <citation type="submission" date="2019-11" db="EMBL/GenBank/DDBJ databases">
        <title>Pedobacter sp. HMF7647 Genome sequencing and assembly.</title>
        <authorList>
            <person name="Kang H."/>
            <person name="Kim H."/>
            <person name="Joh K."/>
        </authorList>
    </citation>
    <scope>NUCLEOTIDE SEQUENCE [LARGE SCALE GENOMIC DNA]</scope>
    <source>
        <strain evidence="1 2">HMF7647</strain>
    </source>
</reference>
<evidence type="ECO:0000313" key="1">
    <source>
        <dbReference type="EMBL" id="MXV51716.1"/>
    </source>
</evidence>
<keyword evidence="2" id="KW-1185">Reference proteome</keyword>
<gene>
    <name evidence="1" type="ORF">GS399_12095</name>
</gene>